<dbReference type="Proteomes" id="UP000637788">
    <property type="component" value="Unassembled WGS sequence"/>
</dbReference>
<proteinExistence type="predicted"/>
<dbReference type="AlphaFoldDB" id="A0A917R0N4"/>
<gene>
    <name evidence="1" type="ORF">GCM10010094_48610</name>
</gene>
<evidence type="ECO:0000313" key="1">
    <source>
        <dbReference type="EMBL" id="GGK81591.1"/>
    </source>
</evidence>
<keyword evidence="2" id="KW-1185">Reference proteome</keyword>
<reference evidence="1" key="2">
    <citation type="submission" date="2020-09" db="EMBL/GenBank/DDBJ databases">
        <authorList>
            <person name="Sun Q."/>
            <person name="Ohkuma M."/>
        </authorList>
    </citation>
    <scope>NUCLEOTIDE SEQUENCE</scope>
    <source>
        <strain evidence="1">JCM 3035</strain>
    </source>
</reference>
<organism evidence="1 2">
    <name type="scientific">Streptomyces flaveus</name>
    <dbReference type="NCBI Taxonomy" id="66370"/>
    <lineage>
        <taxon>Bacteria</taxon>
        <taxon>Bacillati</taxon>
        <taxon>Actinomycetota</taxon>
        <taxon>Actinomycetes</taxon>
        <taxon>Kitasatosporales</taxon>
        <taxon>Streptomycetaceae</taxon>
        <taxon>Streptomyces</taxon>
        <taxon>Streptomyces aurantiacus group</taxon>
    </lineage>
</organism>
<reference evidence="1" key="1">
    <citation type="journal article" date="2014" name="Int. J. Syst. Evol. Microbiol.">
        <title>Complete genome sequence of Corynebacterium casei LMG S-19264T (=DSM 44701T), isolated from a smear-ripened cheese.</title>
        <authorList>
            <consortium name="US DOE Joint Genome Institute (JGI-PGF)"/>
            <person name="Walter F."/>
            <person name="Albersmeier A."/>
            <person name="Kalinowski J."/>
            <person name="Ruckert C."/>
        </authorList>
    </citation>
    <scope>NUCLEOTIDE SEQUENCE</scope>
    <source>
        <strain evidence="1">JCM 3035</strain>
    </source>
</reference>
<dbReference type="EMBL" id="BMPQ01000012">
    <property type="protein sequence ID" value="GGK81591.1"/>
    <property type="molecule type" value="Genomic_DNA"/>
</dbReference>
<comment type="caution">
    <text evidence="1">The sequence shown here is derived from an EMBL/GenBank/DDBJ whole genome shotgun (WGS) entry which is preliminary data.</text>
</comment>
<sequence length="105" mass="10753">MTVPGLPLPCLNSGDAGGPPALEHLVAEFRLAQFHGLHAQLADLVGEATVLNGRHRAVTGHAQVRALQHPEAVAGDSVVVVRAGLATCPPSSPRGPCSTCHPEST</sequence>
<name>A0A917R0N4_9ACTN</name>
<accession>A0A917R0N4</accession>
<protein>
    <submittedName>
        <fullName evidence="1">Uncharacterized protein</fullName>
    </submittedName>
</protein>
<evidence type="ECO:0000313" key="2">
    <source>
        <dbReference type="Proteomes" id="UP000637788"/>
    </source>
</evidence>